<dbReference type="Gene3D" id="3.80.10.10">
    <property type="entry name" value="Ribonuclease Inhibitor"/>
    <property type="match status" value="5"/>
</dbReference>
<feature type="domain" description="R13L1/DRL21-like LRR repeat region" evidence="8">
    <location>
        <begin position="528"/>
        <end position="647"/>
    </location>
</feature>
<organism evidence="9 10">
    <name type="scientific">Castanea mollissima</name>
    <name type="common">Chinese chestnut</name>
    <dbReference type="NCBI Taxonomy" id="60419"/>
    <lineage>
        <taxon>Eukaryota</taxon>
        <taxon>Viridiplantae</taxon>
        <taxon>Streptophyta</taxon>
        <taxon>Embryophyta</taxon>
        <taxon>Tracheophyta</taxon>
        <taxon>Spermatophyta</taxon>
        <taxon>Magnoliopsida</taxon>
        <taxon>eudicotyledons</taxon>
        <taxon>Gunneridae</taxon>
        <taxon>Pentapetalae</taxon>
        <taxon>rosids</taxon>
        <taxon>fabids</taxon>
        <taxon>Fagales</taxon>
        <taxon>Fagaceae</taxon>
        <taxon>Castanea</taxon>
    </lineage>
</organism>
<name>A0A8J4QR08_9ROSI</name>
<dbReference type="InterPro" id="IPR032675">
    <property type="entry name" value="LRR_dom_sf"/>
</dbReference>
<dbReference type="GO" id="GO:0043531">
    <property type="term" value="F:ADP binding"/>
    <property type="evidence" value="ECO:0007669"/>
    <property type="project" value="InterPro"/>
</dbReference>
<dbReference type="Gene3D" id="3.40.50.300">
    <property type="entry name" value="P-loop containing nucleotide triphosphate hydrolases"/>
    <property type="match status" value="1"/>
</dbReference>
<evidence type="ECO:0000256" key="5">
    <source>
        <dbReference type="ARBA" id="ARBA00022840"/>
    </source>
</evidence>
<feature type="domain" description="NB-ARC" evidence="6">
    <location>
        <begin position="208"/>
        <end position="289"/>
    </location>
</feature>
<keyword evidence="4" id="KW-0611">Plant defense</keyword>
<dbReference type="InterPro" id="IPR056789">
    <property type="entry name" value="LRR_R13L1-DRL21"/>
</dbReference>
<keyword evidence="2" id="KW-0677">Repeat</keyword>
<dbReference type="PANTHER" id="PTHR36766:SF51">
    <property type="entry name" value="DISEASE RESISTANCE RPP13-LIKE PROTEIN 1"/>
    <property type="match status" value="1"/>
</dbReference>
<dbReference type="InterPro" id="IPR027417">
    <property type="entry name" value="P-loop_NTPase"/>
</dbReference>
<dbReference type="Pfam" id="PF00931">
    <property type="entry name" value="NB-ARC"/>
    <property type="match status" value="1"/>
</dbReference>
<keyword evidence="3" id="KW-0547">Nucleotide-binding</keyword>
<dbReference type="SUPFAM" id="SSF52058">
    <property type="entry name" value="L domain-like"/>
    <property type="match status" value="2"/>
</dbReference>
<keyword evidence="10" id="KW-1185">Reference proteome</keyword>
<accession>A0A8J4QR08</accession>
<proteinExistence type="predicted"/>
<evidence type="ECO:0000256" key="4">
    <source>
        <dbReference type="ARBA" id="ARBA00022821"/>
    </source>
</evidence>
<reference evidence="9" key="1">
    <citation type="submission" date="2020-03" db="EMBL/GenBank/DDBJ databases">
        <title>Castanea mollissima Vanexum genome sequencing.</title>
        <authorList>
            <person name="Staton M."/>
        </authorList>
    </citation>
    <scope>NUCLEOTIDE SEQUENCE</scope>
    <source>
        <tissue evidence="9">Leaf</tissue>
    </source>
</reference>
<dbReference type="GO" id="GO:0051707">
    <property type="term" value="P:response to other organism"/>
    <property type="evidence" value="ECO:0007669"/>
    <property type="project" value="UniProtKB-ARBA"/>
</dbReference>
<dbReference type="InterPro" id="IPR002182">
    <property type="entry name" value="NB-ARC"/>
</dbReference>
<evidence type="ECO:0000313" key="9">
    <source>
        <dbReference type="EMBL" id="KAF3954395.1"/>
    </source>
</evidence>
<feature type="domain" description="Disease resistance N-terminal" evidence="7">
    <location>
        <begin position="12"/>
        <end position="102"/>
    </location>
</feature>
<evidence type="ECO:0000256" key="2">
    <source>
        <dbReference type="ARBA" id="ARBA00022737"/>
    </source>
</evidence>
<dbReference type="GO" id="GO:0005524">
    <property type="term" value="F:ATP binding"/>
    <property type="evidence" value="ECO:0007669"/>
    <property type="project" value="UniProtKB-KW"/>
</dbReference>
<gene>
    <name evidence="9" type="ORF">CMV_020248</name>
</gene>
<dbReference type="PANTHER" id="PTHR36766">
    <property type="entry name" value="PLANT BROAD-SPECTRUM MILDEW RESISTANCE PROTEIN RPW8"/>
    <property type="match status" value="1"/>
</dbReference>
<keyword evidence="5" id="KW-0067">ATP-binding</keyword>
<dbReference type="SUPFAM" id="SSF52540">
    <property type="entry name" value="P-loop containing nucleoside triphosphate hydrolases"/>
    <property type="match status" value="1"/>
</dbReference>
<dbReference type="Pfam" id="PF18052">
    <property type="entry name" value="Rx_N"/>
    <property type="match status" value="1"/>
</dbReference>
<evidence type="ECO:0000256" key="3">
    <source>
        <dbReference type="ARBA" id="ARBA00022741"/>
    </source>
</evidence>
<dbReference type="Gene3D" id="1.20.5.4130">
    <property type="match status" value="1"/>
</dbReference>
<dbReference type="InterPro" id="IPR041118">
    <property type="entry name" value="Rx_N"/>
</dbReference>
<dbReference type="Pfam" id="PF25019">
    <property type="entry name" value="LRR_R13L1-DRL21"/>
    <property type="match status" value="1"/>
</dbReference>
<evidence type="ECO:0000256" key="1">
    <source>
        <dbReference type="ARBA" id="ARBA00022614"/>
    </source>
</evidence>
<dbReference type="OrthoDB" id="37484at2759"/>
<dbReference type="GO" id="GO:0006952">
    <property type="term" value="P:defense response"/>
    <property type="evidence" value="ECO:0007669"/>
    <property type="project" value="UniProtKB-KW"/>
</dbReference>
<keyword evidence="1" id="KW-0433">Leucine-rich repeat</keyword>
<dbReference type="PRINTS" id="PR00364">
    <property type="entry name" value="DISEASERSIST"/>
</dbReference>
<evidence type="ECO:0008006" key="11">
    <source>
        <dbReference type="Google" id="ProtNLM"/>
    </source>
</evidence>
<protein>
    <recommendedName>
        <fullName evidence="11">Disease resistance RPP13-like protein 1</fullName>
    </recommendedName>
</protein>
<dbReference type="EMBL" id="JRKL02003714">
    <property type="protein sequence ID" value="KAF3954395.1"/>
    <property type="molecule type" value="Genomic_DNA"/>
</dbReference>
<evidence type="ECO:0000259" key="6">
    <source>
        <dbReference type="Pfam" id="PF00931"/>
    </source>
</evidence>
<dbReference type="Proteomes" id="UP000737018">
    <property type="component" value="Unassembled WGS sequence"/>
</dbReference>
<comment type="caution">
    <text evidence="9">The sequence shown here is derived from an EMBL/GenBank/DDBJ whole genome shotgun (WGS) entry which is preliminary data.</text>
</comment>
<evidence type="ECO:0000259" key="7">
    <source>
        <dbReference type="Pfam" id="PF18052"/>
    </source>
</evidence>
<sequence length="1115" mass="126006">MSIVLEAVAGAALSAFFDVLIDKLSSPDLLNNFRRKNVDADLKNWETILQEISEVLDDAEEKQITKVSVKNWMAELEDLAYDADDILDEFATEALRRKVNAEEPSTSKIREFIPACCVGLNPSSMFDANMRSKIKGINTRLDGIVTRKNKLKLLHGRRRTRTITSREPETSLVEPRTYGRDKDKKAIVKLLLSGESGGAQLSTISILVQRELKKQLSGKKFLLILDDVWIENYFDWTKLRLPFESGAPGSKILITTRYANVSSTMGATHPYELRELSNEACLAMFTQHALGTSDFVEHLKVEERQKILERCKGLPLAAKALAGRLQGLVQETKEVKPMEDLGAKWAAGDLCYRLEDQLGGSKISTKVRHFSYILSSNYIKKFDDFPKDMHLRTFLLLSSRFIGNLTNSDAISLLPQLRCLRVLSLSKYESFELPSSIGDLKHLRYLNLSYAKITCLPESTSSLCNLQTLILKDCSNLTKLPEKIENLVNLRHLDITNANSIIEMPVGIAKLKSLRTLTNFVVGKDKIVDLMNLESLRTLCISHMENMIDARKVNLKGKRNLDTLVMNWDDDLQDARVATDILDMLRPHGTMKTLSIKGYVGTKFPTWLGDSSFSNMVDLRIERCGKCSLLPSFGQLPSLKSLIIKRMDGVRSVGLEFYGEHCKEPFRSLVKLCFEDMHEWQDWSSCNQDFPCLHELSISKCPKLQEKLPHHLSSLEKLSIDACEQLVVSIPSHSVLQELIILGCKEVVHGYLKVEKLTIENCKELTSLCEDGLMSFVTLEIEIESCQSLVNIKLKSTLRTLTIKGCNALESLQFVMDEGGASSTSLLMNEENLSYIGNKNVSLLEHLKISNCPSLKCISTIIDLATMLKRLDIEECPNVTSLSSRDTLPTTLKFLRLADCPKLESIVEKLNKDTLLEHLLIYSCEKLESLPRGLHELCHLQEIDIYRCNSLISLGDFLPTNLRSLEIEECEKLEALSNNMHNLNFLQDLSIRDCPSIVSFPEDGFPTNLRMLWLSGANLCNQVFELGLHRLTSLTYLEIGNGIMDSFPEEEDGKIMLMLPTSLSRLRFFSFPNLLFLSWKFFQNLSALEEISIERSSFQCCSRGLASKLKLDTIW</sequence>
<dbReference type="AlphaFoldDB" id="A0A8J4QR08"/>
<evidence type="ECO:0000313" key="10">
    <source>
        <dbReference type="Proteomes" id="UP000737018"/>
    </source>
</evidence>
<evidence type="ECO:0000259" key="8">
    <source>
        <dbReference type="Pfam" id="PF25019"/>
    </source>
</evidence>